<dbReference type="Proteomes" id="UP000196521">
    <property type="component" value="Unassembled WGS sequence"/>
</dbReference>
<organism evidence="1 2">
    <name type="scientific">Planktothrix rubescens CCAP 1459/22</name>
    <dbReference type="NCBI Taxonomy" id="329571"/>
    <lineage>
        <taxon>Bacteria</taxon>
        <taxon>Bacillati</taxon>
        <taxon>Cyanobacteriota</taxon>
        <taxon>Cyanophyceae</taxon>
        <taxon>Oscillatoriophycideae</taxon>
        <taxon>Oscillatoriales</taxon>
        <taxon>Microcoleaceae</taxon>
        <taxon>Planktothrix</taxon>
    </lineage>
</organism>
<evidence type="ECO:0000313" key="2">
    <source>
        <dbReference type="Proteomes" id="UP000196521"/>
    </source>
</evidence>
<dbReference type="Pfam" id="PF13692">
    <property type="entry name" value="Glyco_trans_1_4"/>
    <property type="match status" value="1"/>
</dbReference>
<dbReference type="Gene3D" id="3.40.50.2000">
    <property type="entry name" value="Glycogen Phosphorylase B"/>
    <property type="match status" value="2"/>
</dbReference>
<dbReference type="EMBL" id="CZCZ02000002">
    <property type="protein sequence ID" value="CAC5339780.1"/>
    <property type="molecule type" value="Genomic_DNA"/>
</dbReference>
<dbReference type="RefSeq" id="WP_026798837.1">
    <property type="nucleotide sequence ID" value="NZ_CZCZ02000002.1"/>
</dbReference>
<dbReference type="CDD" id="cd03801">
    <property type="entry name" value="GT4_PimA-like"/>
    <property type="match status" value="1"/>
</dbReference>
<protein>
    <submittedName>
        <fullName evidence="1">Glycosyltransferase</fullName>
    </submittedName>
</protein>
<dbReference type="AlphaFoldDB" id="A0A6J7ZEI7"/>
<proteinExistence type="predicted"/>
<dbReference type="PANTHER" id="PTHR12526">
    <property type="entry name" value="GLYCOSYLTRANSFERASE"/>
    <property type="match status" value="1"/>
</dbReference>
<name>A0A6J7ZEI7_PLARU</name>
<comment type="caution">
    <text evidence="1">The sequence shown here is derived from an EMBL/GenBank/DDBJ whole genome shotgun (WGS) entry which is preliminary data.</text>
</comment>
<dbReference type="PANTHER" id="PTHR12526:SF630">
    <property type="entry name" value="GLYCOSYLTRANSFERASE"/>
    <property type="match status" value="1"/>
</dbReference>
<dbReference type="GO" id="GO:0016740">
    <property type="term" value="F:transferase activity"/>
    <property type="evidence" value="ECO:0007669"/>
    <property type="project" value="UniProtKB-KW"/>
</dbReference>
<dbReference type="SUPFAM" id="SSF53756">
    <property type="entry name" value="UDP-Glycosyltransferase/glycogen phosphorylase"/>
    <property type="match status" value="1"/>
</dbReference>
<gene>
    <name evidence="1" type="ORF">PLAN_MP30056</name>
</gene>
<evidence type="ECO:0000313" key="1">
    <source>
        <dbReference type="EMBL" id="CAC5339780.1"/>
    </source>
</evidence>
<accession>A0A6J7ZEI7</accession>
<keyword evidence="2" id="KW-1185">Reference proteome</keyword>
<reference evidence="1" key="1">
    <citation type="submission" date="2020-05" db="EMBL/GenBank/DDBJ databases">
        <authorList>
            <consortium name="Genoscope - CEA"/>
            <person name="William W."/>
        </authorList>
    </citation>
    <scope>NUCLEOTIDE SEQUENCE [LARGE SCALE GENOMIC DNA]</scope>
    <source>
        <strain evidence="1">PCC 7821</strain>
    </source>
</reference>
<sequence length="365" mass="41492">MSHFARISAATLVTNKYEAEDLAKISDLCQKAIGINAPKTWSYISCFLALFKQSSLRSAYCDFPEFHRVVSQLASENFDLIYIKRLRMAQYAKHFENDKVIDGTDSMGLYYERLCQLNFYGFRAIINNYESKILSNYEKQIAQSYRMVVCSELDSSYIEKSAKLDSGTIKVIPNVVDLDKFQYQAPSSWSNSIKIGFFGIFSASTNEDAAYWLGTDIYPYLKQKFPLLECEIVGLFPSKRLLKLQSLGLRIIGYVPNLSDVVYSWNVFLCPLRSGAGVKNKILQCLAMGVPVIATSLSIEGLVDIQANEHLLLANNVSEFAEQLIRLNNEPELVLNLSQSGRKYVEKYYSLETLENCMKNFLSNY</sequence>